<evidence type="ECO:0000313" key="3">
    <source>
        <dbReference type="Proteomes" id="UP000284842"/>
    </source>
</evidence>
<dbReference type="Pfam" id="PF00107">
    <property type="entry name" value="ADH_zinc_N"/>
    <property type="match status" value="1"/>
</dbReference>
<proteinExistence type="predicted"/>
<dbReference type="PANTHER" id="PTHR45348">
    <property type="entry name" value="HYPOTHETICAL OXIDOREDUCTASE (EUROFUNG)"/>
    <property type="match status" value="1"/>
</dbReference>
<dbReference type="InterPro" id="IPR011032">
    <property type="entry name" value="GroES-like_sf"/>
</dbReference>
<feature type="domain" description="Enoyl reductase (ER)" evidence="1">
    <location>
        <begin position="15"/>
        <end position="344"/>
    </location>
</feature>
<dbReference type="PANTHER" id="PTHR45348:SF2">
    <property type="entry name" value="ZINC-TYPE ALCOHOL DEHYDROGENASE-LIKE PROTEIN C2E1P3.01"/>
    <property type="match status" value="1"/>
</dbReference>
<dbReference type="InterPro" id="IPR013149">
    <property type="entry name" value="ADH-like_C"/>
</dbReference>
<evidence type="ECO:0000313" key="2">
    <source>
        <dbReference type="EMBL" id="PPQ66675.1"/>
    </source>
</evidence>
<evidence type="ECO:0000259" key="1">
    <source>
        <dbReference type="SMART" id="SM00829"/>
    </source>
</evidence>
<dbReference type="InterPro" id="IPR020843">
    <property type="entry name" value="ER"/>
</dbReference>
<dbReference type="STRING" id="181874.A0A409VK91"/>
<name>A0A409VK91_9AGAR</name>
<dbReference type="InterPro" id="IPR013154">
    <property type="entry name" value="ADH-like_N"/>
</dbReference>
<keyword evidence="3" id="KW-1185">Reference proteome</keyword>
<dbReference type="Gene3D" id="3.90.180.10">
    <property type="entry name" value="Medium-chain alcohol dehydrogenases, catalytic domain"/>
    <property type="match status" value="1"/>
</dbReference>
<dbReference type="GO" id="GO:0016651">
    <property type="term" value="F:oxidoreductase activity, acting on NAD(P)H"/>
    <property type="evidence" value="ECO:0007669"/>
    <property type="project" value="InterPro"/>
</dbReference>
<dbReference type="InterPro" id="IPR047122">
    <property type="entry name" value="Trans-enoyl_RdTase-like"/>
</dbReference>
<dbReference type="CDD" id="cd08249">
    <property type="entry name" value="enoyl_reductase_like"/>
    <property type="match status" value="1"/>
</dbReference>
<dbReference type="InParanoid" id="A0A409VK91"/>
<dbReference type="OrthoDB" id="3233595at2759"/>
<protein>
    <recommendedName>
        <fullName evidence="1">Enoyl reductase (ER) domain-containing protein</fullName>
    </recommendedName>
</protein>
<accession>A0A409VK91</accession>
<dbReference type="Proteomes" id="UP000284842">
    <property type="component" value="Unassembled WGS sequence"/>
</dbReference>
<gene>
    <name evidence="2" type="ORF">CVT24_008828</name>
</gene>
<dbReference type="Pfam" id="PF08240">
    <property type="entry name" value="ADH_N"/>
    <property type="match status" value="1"/>
</dbReference>
<comment type="caution">
    <text evidence="2">The sequence shown here is derived from an EMBL/GenBank/DDBJ whole genome shotgun (WGS) entry which is preliminary data.</text>
</comment>
<dbReference type="SMART" id="SM00829">
    <property type="entry name" value="PKS_ER"/>
    <property type="match status" value="1"/>
</dbReference>
<dbReference type="Gene3D" id="3.40.50.720">
    <property type="entry name" value="NAD(P)-binding Rossmann-like Domain"/>
    <property type="match status" value="1"/>
</dbReference>
<dbReference type="SUPFAM" id="SSF51735">
    <property type="entry name" value="NAD(P)-binding Rossmann-fold domains"/>
    <property type="match status" value="1"/>
</dbReference>
<dbReference type="EMBL" id="NHTK01006037">
    <property type="protein sequence ID" value="PPQ66675.1"/>
    <property type="molecule type" value="Genomic_DNA"/>
</dbReference>
<sequence>MSRTQQALFLPSHKGEYVVRETAIPKPDAGEILIKVKATGLNPVDWKIQRFDSFIDYYPAILGCEYAGDVVEVGEGVEGFKEADKVFCQADWSNRKAAFQQYAIALAVTTTKIPEGFSYDYVASIPEGLSTAYSALYNSSPHGIGLTPPTSHESRQVDAGQPILIMGGATTVGQMAIQLAKLSNLSPIIVTASLSNSEALKELGATHVIDRKLAHDEFISQVSATLSGERLKFAFDAVGDPETQQSAFAALASGGRLGVVLPSTIPTSEIESSDKSVIFAVAALSMPYNIPLLEDLYGHHLEKWVAEGAIKPNRVEVIPEGLHGIPAGLKRLETGDVSRLRLVIHPHETTISSTV</sequence>
<dbReference type="SUPFAM" id="SSF50129">
    <property type="entry name" value="GroES-like"/>
    <property type="match status" value="1"/>
</dbReference>
<organism evidence="2 3">
    <name type="scientific">Panaeolus cyanescens</name>
    <dbReference type="NCBI Taxonomy" id="181874"/>
    <lineage>
        <taxon>Eukaryota</taxon>
        <taxon>Fungi</taxon>
        <taxon>Dikarya</taxon>
        <taxon>Basidiomycota</taxon>
        <taxon>Agaricomycotina</taxon>
        <taxon>Agaricomycetes</taxon>
        <taxon>Agaricomycetidae</taxon>
        <taxon>Agaricales</taxon>
        <taxon>Agaricineae</taxon>
        <taxon>Galeropsidaceae</taxon>
        <taxon>Panaeolus</taxon>
    </lineage>
</organism>
<dbReference type="InterPro" id="IPR036291">
    <property type="entry name" value="NAD(P)-bd_dom_sf"/>
</dbReference>
<dbReference type="AlphaFoldDB" id="A0A409VK91"/>
<reference evidence="2 3" key="1">
    <citation type="journal article" date="2018" name="Evol. Lett.">
        <title>Horizontal gene cluster transfer increased hallucinogenic mushroom diversity.</title>
        <authorList>
            <person name="Reynolds H.T."/>
            <person name="Vijayakumar V."/>
            <person name="Gluck-Thaler E."/>
            <person name="Korotkin H.B."/>
            <person name="Matheny P.B."/>
            <person name="Slot J.C."/>
        </authorList>
    </citation>
    <scope>NUCLEOTIDE SEQUENCE [LARGE SCALE GENOMIC DNA]</scope>
    <source>
        <strain evidence="2 3">2629</strain>
    </source>
</reference>